<protein>
    <submittedName>
        <fullName evidence="1">Uncharacterized protein</fullName>
    </submittedName>
</protein>
<dbReference type="AlphaFoldDB" id="A0A4Q7YY80"/>
<evidence type="ECO:0000313" key="2">
    <source>
        <dbReference type="Proteomes" id="UP000292958"/>
    </source>
</evidence>
<organism evidence="1 2">
    <name type="scientific">Edaphobacter modestus</name>
    <dbReference type="NCBI Taxonomy" id="388466"/>
    <lineage>
        <taxon>Bacteria</taxon>
        <taxon>Pseudomonadati</taxon>
        <taxon>Acidobacteriota</taxon>
        <taxon>Terriglobia</taxon>
        <taxon>Terriglobales</taxon>
        <taxon>Acidobacteriaceae</taxon>
        <taxon>Edaphobacter</taxon>
    </lineage>
</organism>
<accession>A0A4Q7YY80</accession>
<dbReference type="EMBL" id="SHKW01000001">
    <property type="protein sequence ID" value="RZU42708.1"/>
    <property type="molecule type" value="Genomic_DNA"/>
</dbReference>
<evidence type="ECO:0000313" key="1">
    <source>
        <dbReference type="EMBL" id="RZU42708.1"/>
    </source>
</evidence>
<proteinExistence type="predicted"/>
<reference evidence="1 2" key="1">
    <citation type="submission" date="2019-02" db="EMBL/GenBank/DDBJ databases">
        <title>Genomic Encyclopedia of Archaeal and Bacterial Type Strains, Phase II (KMG-II): from individual species to whole genera.</title>
        <authorList>
            <person name="Goeker M."/>
        </authorList>
    </citation>
    <scope>NUCLEOTIDE SEQUENCE [LARGE SCALE GENOMIC DNA]</scope>
    <source>
        <strain evidence="1 2">DSM 18101</strain>
    </source>
</reference>
<gene>
    <name evidence="1" type="ORF">BDD14_4300</name>
</gene>
<comment type="caution">
    <text evidence="1">The sequence shown here is derived from an EMBL/GenBank/DDBJ whole genome shotgun (WGS) entry which is preliminary data.</text>
</comment>
<dbReference type="Proteomes" id="UP000292958">
    <property type="component" value="Unassembled WGS sequence"/>
</dbReference>
<sequence length="37" mass="4262">MSKKIEVNRSAVSGKFVTETYAKSHPKTTETETYKRK</sequence>
<keyword evidence="2" id="KW-1185">Reference proteome</keyword>
<name>A0A4Q7YY80_9BACT</name>